<evidence type="ECO:0000313" key="2">
    <source>
        <dbReference type="Proteomes" id="UP000620046"/>
    </source>
</evidence>
<dbReference type="EMBL" id="BMJA01000001">
    <property type="protein sequence ID" value="GGA20688.1"/>
    <property type="molecule type" value="Genomic_DNA"/>
</dbReference>
<protein>
    <submittedName>
        <fullName evidence="1">Uncharacterized protein</fullName>
    </submittedName>
</protein>
<reference evidence="2" key="1">
    <citation type="journal article" date="2019" name="Int. J. Syst. Evol. Microbiol.">
        <title>The Global Catalogue of Microorganisms (GCM) 10K type strain sequencing project: providing services to taxonomists for standard genome sequencing and annotation.</title>
        <authorList>
            <consortium name="The Broad Institute Genomics Platform"/>
            <consortium name="The Broad Institute Genome Sequencing Center for Infectious Disease"/>
            <person name="Wu L."/>
            <person name="Ma J."/>
        </authorList>
    </citation>
    <scope>NUCLEOTIDE SEQUENCE [LARGE SCALE GENOMIC DNA]</scope>
    <source>
        <strain evidence="2">CGMCC 1.15439</strain>
    </source>
</reference>
<organism evidence="1 2">
    <name type="scientific">Dyella nitratireducens</name>
    <dbReference type="NCBI Taxonomy" id="1849580"/>
    <lineage>
        <taxon>Bacteria</taxon>
        <taxon>Pseudomonadati</taxon>
        <taxon>Pseudomonadota</taxon>
        <taxon>Gammaproteobacteria</taxon>
        <taxon>Lysobacterales</taxon>
        <taxon>Rhodanobacteraceae</taxon>
        <taxon>Dyella</taxon>
    </lineage>
</organism>
<keyword evidence="2" id="KW-1185">Reference proteome</keyword>
<proteinExistence type="predicted"/>
<accession>A0ABQ1FN31</accession>
<comment type="caution">
    <text evidence="1">The sequence shown here is derived from an EMBL/GenBank/DDBJ whole genome shotgun (WGS) entry which is preliminary data.</text>
</comment>
<gene>
    <name evidence="1" type="ORF">GCM10010981_05970</name>
</gene>
<sequence length="67" mass="7630">MDGLHRCCQVRQSTRWYLSRRRNNDAGAALLHMHINAISKRIVIPAKAGIHGKYEAWIPAFAGMTIR</sequence>
<evidence type="ECO:0000313" key="1">
    <source>
        <dbReference type="EMBL" id="GGA20688.1"/>
    </source>
</evidence>
<dbReference type="Proteomes" id="UP000620046">
    <property type="component" value="Unassembled WGS sequence"/>
</dbReference>
<name>A0ABQ1FN31_9GAMM</name>